<evidence type="ECO:0000256" key="4">
    <source>
        <dbReference type="ARBA" id="ARBA00023136"/>
    </source>
</evidence>
<evidence type="ECO:0000313" key="11">
    <source>
        <dbReference type="Proteomes" id="UP001600888"/>
    </source>
</evidence>
<evidence type="ECO:0000256" key="1">
    <source>
        <dbReference type="ARBA" id="ARBA00004141"/>
    </source>
</evidence>
<dbReference type="Pfam" id="PF06738">
    <property type="entry name" value="ThrE"/>
    <property type="match status" value="1"/>
</dbReference>
<dbReference type="InterPro" id="IPR010619">
    <property type="entry name" value="ThrE-like_N"/>
</dbReference>
<feature type="transmembrane region" description="Helical" evidence="7">
    <location>
        <begin position="573"/>
        <end position="591"/>
    </location>
</feature>
<dbReference type="Proteomes" id="UP001600888">
    <property type="component" value="Unassembled WGS sequence"/>
</dbReference>
<feature type="transmembrane region" description="Helical" evidence="7">
    <location>
        <begin position="548"/>
        <end position="566"/>
    </location>
</feature>
<feature type="transmembrane region" description="Helical" evidence="7">
    <location>
        <begin position="603"/>
        <end position="625"/>
    </location>
</feature>
<evidence type="ECO:0000259" key="9">
    <source>
        <dbReference type="Pfam" id="PF12821"/>
    </source>
</evidence>
<dbReference type="InterPro" id="IPR051361">
    <property type="entry name" value="ThrE/Ser_Exporter"/>
</dbReference>
<dbReference type="PANTHER" id="PTHR31082">
    <property type="entry name" value="PHEROMONE-REGULATED MEMBRANE PROTEIN 10"/>
    <property type="match status" value="1"/>
</dbReference>
<accession>A0ABR4FCV1</accession>
<proteinExistence type="inferred from homology"/>
<feature type="transmembrane region" description="Helical" evidence="7">
    <location>
        <begin position="801"/>
        <end position="827"/>
    </location>
</feature>
<evidence type="ECO:0008006" key="12">
    <source>
        <dbReference type="Google" id="ProtNLM"/>
    </source>
</evidence>
<gene>
    <name evidence="10" type="ORF">FJTKL_09353</name>
</gene>
<evidence type="ECO:0000259" key="8">
    <source>
        <dbReference type="Pfam" id="PF06738"/>
    </source>
</evidence>
<feature type="transmembrane region" description="Helical" evidence="7">
    <location>
        <begin position="637"/>
        <end position="658"/>
    </location>
</feature>
<feature type="region of interest" description="Disordered" evidence="6">
    <location>
        <begin position="313"/>
        <end position="342"/>
    </location>
</feature>
<dbReference type="Pfam" id="PF12821">
    <property type="entry name" value="ThrE_2"/>
    <property type="match status" value="1"/>
</dbReference>
<evidence type="ECO:0000256" key="2">
    <source>
        <dbReference type="ARBA" id="ARBA00022692"/>
    </source>
</evidence>
<reference evidence="10 11" key="1">
    <citation type="submission" date="2024-03" db="EMBL/GenBank/DDBJ databases">
        <title>A high-quality draft genome sequence of Diaporthe vaccinii, a causative agent of upright dieback and viscid rot disease in cranberry plants.</title>
        <authorList>
            <person name="Sarrasin M."/>
            <person name="Lang B.F."/>
            <person name="Burger G."/>
        </authorList>
    </citation>
    <scope>NUCLEOTIDE SEQUENCE [LARGE SCALE GENOMIC DNA]</scope>
    <source>
        <strain evidence="10 11">IS7</strain>
    </source>
</reference>
<dbReference type="InterPro" id="IPR024528">
    <property type="entry name" value="ThrE_2"/>
</dbReference>
<dbReference type="PANTHER" id="PTHR31082:SF4">
    <property type="entry name" value="PHEROMONE-REGULATED MEMBRANE PROTEIN 10"/>
    <property type="match status" value="1"/>
</dbReference>
<feature type="domain" description="Threonine/Serine exporter ThrE" evidence="9">
    <location>
        <begin position="681"/>
        <end position="825"/>
    </location>
</feature>
<feature type="compositionally biased region" description="Polar residues" evidence="6">
    <location>
        <begin position="367"/>
        <end position="376"/>
    </location>
</feature>
<feature type="transmembrane region" description="Helical" evidence="7">
    <location>
        <begin position="678"/>
        <end position="695"/>
    </location>
</feature>
<name>A0ABR4FCV1_9PEZI</name>
<comment type="caution">
    <text evidence="10">The sequence shown here is derived from an EMBL/GenBank/DDBJ whole genome shotgun (WGS) entry which is preliminary data.</text>
</comment>
<evidence type="ECO:0000256" key="3">
    <source>
        <dbReference type="ARBA" id="ARBA00022989"/>
    </source>
</evidence>
<comment type="subcellular location">
    <subcellularLocation>
        <location evidence="1">Membrane</location>
        <topology evidence="1">Multi-pass membrane protein</topology>
    </subcellularLocation>
</comment>
<feature type="transmembrane region" description="Helical" evidence="7">
    <location>
        <begin position="520"/>
        <end position="542"/>
    </location>
</feature>
<feature type="domain" description="Threonine/serine exporter-like N-terminal" evidence="8">
    <location>
        <begin position="416"/>
        <end position="657"/>
    </location>
</feature>
<evidence type="ECO:0000313" key="10">
    <source>
        <dbReference type="EMBL" id="KAL2292375.1"/>
    </source>
</evidence>
<feature type="compositionally biased region" description="Basic and acidic residues" evidence="6">
    <location>
        <begin position="97"/>
        <end position="106"/>
    </location>
</feature>
<feature type="compositionally biased region" description="Polar residues" evidence="6">
    <location>
        <begin position="82"/>
        <end position="96"/>
    </location>
</feature>
<evidence type="ECO:0000256" key="7">
    <source>
        <dbReference type="SAM" id="Phobius"/>
    </source>
</evidence>
<keyword evidence="2 7" id="KW-0812">Transmembrane</keyword>
<feature type="compositionally biased region" description="Low complexity" evidence="6">
    <location>
        <begin position="107"/>
        <end position="125"/>
    </location>
</feature>
<keyword evidence="3 7" id="KW-1133">Transmembrane helix</keyword>
<dbReference type="EMBL" id="JBAWTH010000003">
    <property type="protein sequence ID" value="KAL2292375.1"/>
    <property type="molecule type" value="Genomic_DNA"/>
</dbReference>
<keyword evidence="4 7" id="KW-0472">Membrane</keyword>
<evidence type="ECO:0000256" key="5">
    <source>
        <dbReference type="ARBA" id="ARBA00034125"/>
    </source>
</evidence>
<comment type="similarity">
    <text evidence="5">Belongs to the ThrE exporter (TC 2.A.79) family.</text>
</comment>
<feature type="transmembrane region" description="Helical" evidence="7">
    <location>
        <begin position="702"/>
        <end position="719"/>
    </location>
</feature>
<sequence length="839" mass="90817">MEQSPTDADHDPGPVPGPRHGHGNELDLELEQLELQDVSSGTQSPEGEAAVARNDEQPPATSQSGFAFQQRKEKGRVRFNSKSHMTSEPSTAASGSENRRPSEGAKPRPSLVRNPNSSNSVVSSEPDPDVSDPKKYKSAIEAQQRAKALAEDAQRNPLSPGNHEDEDDRLFNWVRGSRSPPSTAWSEDLEDENRNDLVPLTTLESNQRAGEPSGTKPDEITAEEQNEQRNLEAQELLMAHGFGAQAQGLQQVTATAAQVDGVAGPRDSVMSTRGSAPRGGVFYQILQAYRNPDLTFHPMQSIESGLTAYDSPAGGLGTVRTPTSSGRQTPRRKWHEKPEARSTETLATLVGASTKLANPNAKEKQMRPQTSASSTRPNHRRKTSGSRILSMIGARAPEDEARITIHVADILQRQKYLIKMCRALMLFGAPTHRLEEYLSMAANVLEITCQFLYIPGCMLISFDDVLTHTAEVKIVRTQQGVNLGKLKDIHDIYKEVLHDCIGLDDAVAHLDDIISAKDRFPLWVVILAYGFASAVVACFFSARLIDLPPIFVMGTALGFMQLYLAPMSRTYSNVFEIVAAVLLSFIARGLGSIQGGGLFCFSALAQSSIALILPGWMVLCSALELQSKSMVAGSVRMVYAVIYSLFLGYGITVGTALYGAIDPNAANESTCREPLASHWNFLFIPLYAFFSTIMVQAKWKQMPVMILIATAGYAVNFWSSQKFSASAPIAYTFGAFTIGVLANLYSRLRHGVAAAALLPAVYCQVPGSLASSGAVTSAICISKSLANNIGSEACDTSNNLVFSVAASMIQIAIGITVGLFLSALIIYPLGKRRSGLWTL</sequence>
<evidence type="ECO:0000256" key="6">
    <source>
        <dbReference type="SAM" id="MobiDB-lite"/>
    </source>
</evidence>
<keyword evidence="11" id="KW-1185">Reference proteome</keyword>
<feature type="transmembrane region" description="Helical" evidence="7">
    <location>
        <begin position="725"/>
        <end position="745"/>
    </location>
</feature>
<protein>
    <recommendedName>
        <fullName evidence="12">Pheromone-regulated membrane protein 10</fullName>
    </recommendedName>
</protein>
<feature type="region of interest" description="Disordered" evidence="6">
    <location>
        <begin position="1"/>
        <end position="225"/>
    </location>
</feature>
<organism evidence="10 11">
    <name type="scientific">Diaporthe vaccinii</name>
    <dbReference type="NCBI Taxonomy" id="105482"/>
    <lineage>
        <taxon>Eukaryota</taxon>
        <taxon>Fungi</taxon>
        <taxon>Dikarya</taxon>
        <taxon>Ascomycota</taxon>
        <taxon>Pezizomycotina</taxon>
        <taxon>Sordariomycetes</taxon>
        <taxon>Sordariomycetidae</taxon>
        <taxon>Diaporthales</taxon>
        <taxon>Diaporthaceae</taxon>
        <taxon>Diaporthe</taxon>
        <taxon>Diaporthe eres species complex</taxon>
    </lineage>
</organism>
<feature type="region of interest" description="Disordered" evidence="6">
    <location>
        <begin position="354"/>
        <end position="386"/>
    </location>
</feature>